<organism evidence="1 2">
    <name type="scientific">Marinirhabdus gelatinilytica</name>
    <dbReference type="NCBI Taxonomy" id="1703343"/>
    <lineage>
        <taxon>Bacteria</taxon>
        <taxon>Pseudomonadati</taxon>
        <taxon>Bacteroidota</taxon>
        <taxon>Flavobacteriia</taxon>
        <taxon>Flavobacteriales</taxon>
        <taxon>Flavobacteriaceae</taxon>
    </lineage>
</organism>
<accession>A0A370QF22</accession>
<name>A0A370QF22_9FLAO</name>
<protein>
    <submittedName>
        <fullName evidence="1">Uncharacterized protein</fullName>
    </submittedName>
</protein>
<dbReference type="Proteomes" id="UP000255317">
    <property type="component" value="Unassembled WGS sequence"/>
</dbReference>
<comment type="caution">
    <text evidence="1">The sequence shown here is derived from an EMBL/GenBank/DDBJ whole genome shotgun (WGS) entry which is preliminary data.</text>
</comment>
<proteinExistence type="predicted"/>
<sequence length="222" mass="25415">MMKTIVLIAAFVWFAVPHILYSQIGGSVFEVTRKAQKKAKGEADDEAEEAQEAEDMKNFEEGLENFSKELGDLGERPVEVNCMALLSFHAHSLTKQQELIESPVASCHKSKELLEAQALMLLSAGTQIYCPEELYADKLYYGRMILTIYFSVFIEKDDHYELIKKAFKRLKEASLKFGNPHSEILRFYDYIQKEILRRKENGENLEDFDAILKDAMGVEETA</sequence>
<dbReference type="OrthoDB" id="1433574at2"/>
<evidence type="ECO:0000313" key="1">
    <source>
        <dbReference type="EMBL" id="RDK86966.1"/>
    </source>
</evidence>
<evidence type="ECO:0000313" key="2">
    <source>
        <dbReference type="Proteomes" id="UP000255317"/>
    </source>
</evidence>
<reference evidence="1 2" key="1">
    <citation type="submission" date="2018-07" db="EMBL/GenBank/DDBJ databases">
        <title>Genomic Encyclopedia of Type Strains, Phase IV (KMG-IV): sequencing the most valuable type-strain genomes for metagenomic binning, comparative biology and taxonomic classification.</title>
        <authorList>
            <person name="Goeker M."/>
        </authorList>
    </citation>
    <scope>NUCLEOTIDE SEQUENCE [LARGE SCALE GENOMIC DNA]</scope>
    <source>
        <strain evidence="1 2">DSM 101478</strain>
    </source>
</reference>
<dbReference type="EMBL" id="QRAO01000002">
    <property type="protein sequence ID" value="RDK86966.1"/>
    <property type="molecule type" value="Genomic_DNA"/>
</dbReference>
<dbReference type="AlphaFoldDB" id="A0A370QF22"/>
<gene>
    <name evidence="1" type="ORF">C8D94_102144</name>
</gene>
<keyword evidence="2" id="KW-1185">Reference proteome</keyword>